<evidence type="ECO:0000313" key="1">
    <source>
        <dbReference type="EMBL" id="WQJ51195.1"/>
    </source>
</evidence>
<evidence type="ECO:0000313" key="2">
    <source>
        <dbReference type="Proteomes" id="UP001348805"/>
    </source>
</evidence>
<sequence length="55" mass="6451">MNNLKTYTVTVTRIDNNKDTFKMTGTSRRNIFKQLNDRIRQGEAFRNSIVTEIAE</sequence>
<keyword evidence="2" id="KW-1185">Reference proteome</keyword>
<protein>
    <submittedName>
        <fullName evidence="1">Uncharacterized protein</fullName>
    </submittedName>
</protein>
<dbReference type="EMBL" id="OR769219">
    <property type="protein sequence ID" value="WQJ51195.1"/>
    <property type="molecule type" value="Genomic_DNA"/>
</dbReference>
<accession>A0ABZ0Z2E8</accession>
<dbReference type="Proteomes" id="UP001348805">
    <property type="component" value="Segment"/>
</dbReference>
<name>A0ABZ0Z2E8_9CAUD</name>
<proteinExistence type="predicted"/>
<reference evidence="1 2" key="1">
    <citation type="submission" date="2023-11" db="EMBL/GenBank/DDBJ databases">
        <authorList>
            <person name="Cook R."/>
            <person name="Crisci M."/>
            <person name="Pye H."/>
            <person name="Adriaenssens E."/>
            <person name="Santini J."/>
        </authorList>
    </citation>
    <scope>NUCLEOTIDE SEQUENCE [LARGE SCALE GENOMIC DNA]</scope>
    <source>
        <strain evidence="1">Lak_Megaphage_RVC_AP3_GC26</strain>
    </source>
</reference>
<organism evidence="1 2">
    <name type="scientific">phage Lak_Megaphage_RVC_AP3_GC26</name>
    <dbReference type="NCBI Taxonomy" id="3109225"/>
    <lineage>
        <taxon>Viruses</taxon>
        <taxon>Duplodnaviria</taxon>
        <taxon>Heunggongvirae</taxon>
        <taxon>Uroviricota</taxon>
        <taxon>Caudoviricetes</taxon>
        <taxon>Caudoviricetes code 15 clade</taxon>
    </lineage>
</organism>